<dbReference type="EMBL" id="KB007933">
    <property type="protein sequence ID" value="ELR19205.1"/>
    <property type="molecule type" value="Genomic_DNA"/>
</dbReference>
<dbReference type="OrthoDB" id="498286at2759"/>
<dbReference type="GeneID" id="14920387"/>
<sequence>MDGTVRHCLSWAEVREVMASNALEKLGRLPEQLGCYRQQTEVMRSEFVTVGDFILHHRFGFPYLTRPEDGKKTDDDDGGEGVPRTTSGGSERVVWAKNDFPYALEADISHFLLWSLQPLPPQQLEQLIQQHVVPDEEFVYFVNPPALQSVQNVFHAHVLTQPTLRTRWPF</sequence>
<feature type="region of interest" description="Disordered" evidence="1">
    <location>
        <begin position="66"/>
        <end position="88"/>
    </location>
</feature>
<dbReference type="VEuPathDB" id="AmoebaDB:ACA1_263150"/>
<reference evidence="2 3" key="1">
    <citation type="journal article" date="2013" name="Genome Biol.">
        <title>Genome of Acanthamoeba castellanii highlights extensive lateral gene transfer and early evolution of tyrosine kinase signaling.</title>
        <authorList>
            <person name="Clarke M."/>
            <person name="Lohan A.J."/>
            <person name="Liu B."/>
            <person name="Lagkouvardos I."/>
            <person name="Roy S."/>
            <person name="Zafar N."/>
            <person name="Bertelli C."/>
            <person name="Schilde C."/>
            <person name="Kianianmomeni A."/>
            <person name="Burglin T.R."/>
            <person name="Frech C."/>
            <person name="Turcotte B."/>
            <person name="Kopec K.O."/>
            <person name="Synnott J.M."/>
            <person name="Choo C."/>
            <person name="Paponov I."/>
            <person name="Finkler A."/>
            <person name="Soon Heng Tan C."/>
            <person name="Hutchins A.P."/>
            <person name="Weinmeier T."/>
            <person name="Rattei T."/>
            <person name="Chu J.S."/>
            <person name="Gimenez G."/>
            <person name="Irimia M."/>
            <person name="Rigden D.J."/>
            <person name="Fitzpatrick D.A."/>
            <person name="Lorenzo-Morales J."/>
            <person name="Bateman A."/>
            <person name="Chiu C.H."/>
            <person name="Tang P."/>
            <person name="Hegemann P."/>
            <person name="Fromm H."/>
            <person name="Raoult D."/>
            <person name="Greub G."/>
            <person name="Miranda-Saavedra D."/>
            <person name="Chen N."/>
            <person name="Nash P."/>
            <person name="Ginger M.L."/>
            <person name="Horn M."/>
            <person name="Schaap P."/>
            <person name="Caler L."/>
            <person name="Loftus B."/>
        </authorList>
    </citation>
    <scope>NUCLEOTIDE SEQUENCE [LARGE SCALE GENOMIC DNA]</scope>
    <source>
        <strain evidence="2 3">Neff</strain>
    </source>
</reference>
<dbReference type="Proteomes" id="UP000011083">
    <property type="component" value="Unassembled WGS sequence"/>
</dbReference>
<gene>
    <name evidence="2" type="ORF">ACA1_263150</name>
</gene>
<dbReference type="OMA" id="VHPWEEI"/>
<evidence type="ECO:0000313" key="3">
    <source>
        <dbReference type="Proteomes" id="UP000011083"/>
    </source>
</evidence>
<dbReference type="AlphaFoldDB" id="L8H1U3"/>
<proteinExistence type="predicted"/>
<dbReference type="GO" id="GO:0006044">
    <property type="term" value="P:N-acetylglucosamine metabolic process"/>
    <property type="evidence" value="ECO:0007669"/>
    <property type="project" value="TreeGrafter"/>
</dbReference>
<evidence type="ECO:0000313" key="2">
    <source>
        <dbReference type="EMBL" id="ELR19205.1"/>
    </source>
</evidence>
<dbReference type="PANTHER" id="PTHR35020:SF2">
    <property type="entry name" value="N-ACETYLGLUCOSAMINE-INDUCED PROTEIN 1"/>
    <property type="match status" value="1"/>
</dbReference>
<dbReference type="KEGG" id="acan:ACA1_263150"/>
<evidence type="ECO:0000256" key="1">
    <source>
        <dbReference type="SAM" id="MobiDB-lite"/>
    </source>
</evidence>
<dbReference type="PANTHER" id="PTHR35020">
    <property type="entry name" value="N-ACETYLGLUCOSAMINE-INDUCED PROTEIN 1"/>
    <property type="match status" value="1"/>
</dbReference>
<accession>L8H1U3</accession>
<protein>
    <submittedName>
        <fullName evidence="2">Uncharacterized protein</fullName>
    </submittedName>
</protein>
<dbReference type="InterPro" id="IPR022036">
    <property type="entry name" value="DUF3605"/>
</dbReference>
<dbReference type="Pfam" id="PF12239">
    <property type="entry name" value="DUF3605"/>
    <property type="match status" value="1"/>
</dbReference>
<name>L8H1U3_ACACF</name>
<dbReference type="GO" id="GO:0005737">
    <property type="term" value="C:cytoplasm"/>
    <property type="evidence" value="ECO:0007669"/>
    <property type="project" value="TreeGrafter"/>
</dbReference>
<keyword evidence="3" id="KW-1185">Reference proteome</keyword>
<organism evidence="2 3">
    <name type="scientific">Acanthamoeba castellanii (strain ATCC 30010 / Neff)</name>
    <dbReference type="NCBI Taxonomy" id="1257118"/>
    <lineage>
        <taxon>Eukaryota</taxon>
        <taxon>Amoebozoa</taxon>
        <taxon>Discosea</taxon>
        <taxon>Longamoebia</taxon>
        <taxon>Centramoebida</taxon>
        <taxon>Acanthamoebidae</taxon>
        <taxon>Acanthamoeba</taxon>
    </lineage>
</organism>
<dbReference type="RefSeq" id="XP_004341290.1">
    <property type="nucleotide sequence ID" value="XM_004341242.1"/>
</dbReference>